<dbReference type="GO" id="GO:0051607">
    <property type="term" value="P:defense response to virus"/>
    <property type="evidence" value="ECO:0007669"/>
    <property type="project" value="UniProtKB-KW"/>
</dbReference>
<sequence>MAEALLAQSREELRRADSKALQGLAVVAALAVLWTAPLTDGLWRPASLHWSGQLSWWLGWALWCAAAGSFGAAAFPWLSSARTESVVYFGDVSRLAGNLRRLSAALSKTASTYVQGLLAELAWTSRTAMRKYQLVRVGFAAVALATAAMLLALA</sequence>
<keyword evidence="7 8" id="KW-0472">Membrane</keyword>
<dbReference type="GO" id="GO:0000166">
    <property type="term" value="F:nucleotide binding"/>
    <property type="evidence" value="ECO:0007669"/>
    <property type="project" value="UniProtKB-KW"/>
</dbReference>
<accession>A0A4R0GPI0</accession>
<comment type="subcellular location">
    <subcellularLocation>
        <location evidence="1">Cell membrane</location>
    </subcellularLocation>
</comment>
<feature type="transmembrane region" description="Helical" evidence="8">
    <location>
        <begin position="134"/>
        <end position="153"/>
    </location>
</feature>
<dbReference type="GO" id="GO:0005886">
    <property type="term" value="C:plasma membrane"/>
    <property type="evidence" value="ECO:0007669"/>
    <property type="project" value="UniProtKB-SubCell"/>
</dbReference>
<keyword evidence="3 8" id="KW-0812">Transmembrane</keyword>
<keyword evidence="4" id="KW-0547">Nucleotide-binding</keyword>
<keyword evidence="5 8" id="KW-1133">Transmembrane helix</keyword>
<comment type="caution">
    <text evidence="10">The sequence shown here is derived from an EMBL/GenBank/DDBJ whole genome shotgun (WGS) entry which is preliminary data.</text>
</comment>
<protein>
    <recommendedName>
        <fullName evidence="9">Pycsar effector protein domain-containing protein</fullName>
    </recommendedName>
</protein>
<keyword evidence="6" id="KW-0051">Antiviral defense</keyword>
<dbReference type="InterPro" id="IPR043760">
    <property type="entry name" value="PycTM_dom"/>
</dbReference>
<feature type="transmembrane region" description="Helical" evidence="8">
    <location>
        <begin position="20"/>
        <end position="37"/>
    </location>
</feature>
<feature type="transmembrane region" description="Helical" evidence="8">
    <location>
        <begin position="57"/>
        <end position="78"/>
    </location>
</feature>
<evidence type="ECO:0000256" key="1">
    <source>
        <dbReference type="ARBA" id="ARBA00004236"/>
    </source>
</evidence>
<evidence type="ECO:0000256" key="3">
    <source>
        <dbReference type="ARBA" id="ARBA00022692"/>
    </source>
</evidence>
<evidence type="ECO:0000256" key="2">
    <source>
        <dbReference type="ARBA" id="ARBA00022475"/>
    </source>
</evidence>
<dbReference type="RefSeq" id="WP_131300756.1">
    <property type="nucleotide sequence ID" value="NZ_SJJR01000002.1"/>
</dbReference>
<proteinExistence type="predicted"/>
<name>A0A4R0GPI0_9ACTN</name>
<reference evidence="10 11" key="1">
    <citation type="submission" date="2019-02" db="EMBL/GenBank/DDBJ databases">
        <title>Jishengella sp. nov., isolated from a root of Zingiber montanum.</title>
        <authorList>
            <person name="Kuncharoen N."/>
            <person name="Kudo T."/>
            <person name="Masahiro Y."/>
            <person name="Ohkuma M."/>
            <person name="Tanasupawat S."/>
        </authorList>
    </citation>
    <scope>NUCLEOTIDE SEQUENCE [LARGE SCALE GENOMIC DNA]</scope>
    <source>
        <strain evidence="10 11">PLAI 1-1</strain>
    </source>
</reference>
<keyword evidence="2" id="KW-1003">Cell membrane</keyword>
<evidence type="ECO:0000256" key="8">
    <source>
        <dbReference type="SAM" id="Phobius"/>
    </source>
</evidence>
<feature type="domain" description="Pycsar effector protein" evidence="9">
    <location>
        <begin position="2"/>
        <end position="153"/>
    </location>
</feature>
<evidence type="ECO:0000256" key="5">
    <source>
        <dbReference type="ARBA" id="ARBA00022989"/>
    </source>
</evidence>
<evidence type="ECO:0000313" key="10">
    <source>
        <dbReference type="EMBL" id="TCB99644.1"/>
    </source>
</evidence>
<dbReference type="AlphaFoldDB" id="A0A4R0GPI0"/>
<dbReference type="Proteomes" id="UP000292274">
    <property type="component" value="Unassembled WGS sequence"/>
</dbReference>
<gene>
    <name evidence="10" type="ORF">E0H26_03540</name>
</gene>
<dbReference type="EMBL" id="SJJR01000002">
    <property type="protein sequence ID" value="TCB99644.1"/>
    <property type="molecule type" value="Genomic_DNA"/>
</dbReference>
<dbReference type="Pfam" id="PF18967">
    <property type="entry name" value="PycTM"/>
    <property type="match status" value="1"/>
</dbReference>
<evidence type="ECO:0000256" key="6">
    <source>
        <dbReference type="ARBA" id="ARBA00023118"/>
    </source>
</evidence>
<evidence type="ECO:0000256" key="7">
    <source>
        <dbReference type="ARBA" id="ARBA00023136"/>
    </source>
</evidence>
<organism evidence="10 11">
    <name type="scientific">Micromonospora zingiberis</name>
    <dbReference type="NCBI Taxonomy" id="2053011"/>
    <lineage>
        <taxon>Bacteria</taxon>
        <taxon>Bacillati</taxon>
        <taxon>Actinomycetota</taxon>
        <taxon>Actinomycetes</taxon>
        <taxon>Micromonosporales</taxon>
        <taxon>Micromonosporaceae</taxon>
        <taxon>Micromonospora</taxon>
    </lineage>
</organism>
<evidence type="ECO:0000256" key="4">
    <source>
        <dbReference type="ARBA" id="ARBA00022741"/>
    </source>
</evidence>
<keyword evidence="11" id="KW-1185">Reference proteome</keyword>
<evidence type="ECO:0000259" key="9">
    <source>
        <dbReference type="Pfam" id="PF18967"/>
    </source>
</evidence>
<evidence type="ECO:0000313" key="11">
    <source>
        <dbReference type="Proteomes" id="UP000292274"/>
    </source>
</evidence>